<keyword evidence="2" id="KW-1003">Cell membrane</keyword>
<feature type="transmembrane region" description="Helical" evidence="6">
    <location>
        <begin position="262"/>
        <end position="285"/>
    </location>
</feature>
<feature type="transmembrane region" description="Helical" evidence="6">
    <location>
        <begin position="336"/>
        <end position="356"/>
    </location>
</feature>
<feature type="transmembrane region" description="Helical" evidence="6">
    <location>
        <begin position="394"/>
        <end position="415"/>
    </location>
</feature>
<keyword evidence="3 6" id="KW-0812">Transmembrane</keyword>
<name>A0ABW5LTX8_9FLAO</name>
<feature type="transmembrane region" description="Helical" evidence="6">
    <location>
        <begin position="427"/>
        <end position="444"/>
    </location>
</feature>
<evidence type="ECO:0000256" key="4">
    <source>
        <dbReference type="ARBA" id="ARBA00022989"/>
    </source>
</evidence>
<accession>A0ABW5LTX8</accession>
<feature type="transmembrane region" description="Helical" evidence="6">
    <location>
        <begin position="184"/>
        <end position="206"/>
    </location>
</feature>
<proteinExistence type="predicted"/>
<evidence type="ECO:0000256" key="1">
    <source>
        <dbReference type="ARBA" id="ARBA00004651"/>
    </source>
</evidence>
<comment type="caution">
    <text evidence="7">The sequence shown here is derived from an EMBL/GenBank/DDBJ whole genome shotgun (WGS) entry which is preliminary data.</text>
</comment>
<evidence type="ECO:0000256" key="2">
    <source>
        <dbReference type="ARBA" id="ARBA00022475"/>
    </source>
</evidence>
<feature type="transmembrane region" description="Helical" evidence="6">
    <location>
        <begin position="363"/>
        <end position="388"/>
    </location>
</feature>
<keyword evidence="4 6" id="KW-1133">Transmembrane helix</keyword>
<feature type="transmembrane region" description="Helical" evidence="6">
    <location>
        <begin position="94"/>
        <end position="113"/>
    </location>
</feature>
<organism evidence="7 8">
    <name type="scientific">Pseudotenacibaculum haliotis</name>
    <dbReference type="NCBI Taxonomy" id="1862138"/>
    <lineage>
        <taxon>Bacteria</taxon>
        <taxon>Pseudomonadati</taxon>
        <taxon>Bacteroidota</taxon>
        <taxon>Flavobacteriia</taxon>
        <taxon>Flavobacteriales</taxon>
        <taxon>Flavobacteriaceae</taxon>
        <taxon>Pseudotenacibaculum</taxon>
    </lineage>
</organism>
<feature type="transmembrane region" description="Helical" evidence="6">
    <location>
        <begin position="305"/>
        <end position="324"/>
    </location>
</feature>
<feature type="transmembrane region" description="Helical" evidence="6">
    <location>
        <begin position="54"/>
        <end position="73"/>
    </location>
</feature>
<comment type="subcellular location">
    <subcellularLocation>
        <location evidence="1">Cell membrane</location>
        <topology evidence="1">Multi-pass membrane protein</topology>
    </subcellularLocation>
</comment>
<dbReference type="Pfam" id="PF01943">
    <property type="entry name" value="Polysacc_synt"/>
    <property type="match status" value="1"/>
</dbReference>
<feature type="transmembrane region" description="Helical" evidence="6">
    <location>
        <begin position="218"/>
        <end position="242"/>
    </location>
</feature>
<keyword evidence="5 6" id="KW-0472">Membrane</keyword>
<evidence type="ECO:0000313" key="8">
    <source>
        <dbReference type="Proteomes" id="UP001597508"/>
    </source>
</evidence>
<feature type="transmembrane region" description="Helical" evidence="6">
    <location>
        <begin position="450"/>
        <end position="470"/>
    </location>
</feature>
<keyword evidence="8" id="KW-1185">Reference proteome</keyword>
<dbReference type="InterPro" id="IPR050833">
    <property type="entry name" value="Poly_Biosynth_Transport"/>
</dbReference>
<reference evidence="8" key="1">
    <citation type="journal article" date="2019" name="Int. J. Syst. Evol. Microbiol.">
        <title>The Global Catalogue of Microorganisms (GCM) 10K type strain sequencing project: providing services to taxonomists for standard genome sequencing and annotation.</title>
        <authorList>
            <consortium name="The Broad Institute Genomics Platform"/>
            <consortium name="The Broad Institute Genome Sequencing Center for Infectious Disease"/>
            <person name="Wu L."/>
            <person name="Ma J."/>
        </authorList>
    </citation>
    <scope>NUCLEOTIDE SEQUENCE [LARGE SCALE GENOMIC DNA]</scope>
    <source>
        <strain evidence="8">KCTC 52127</strain>
    </source>
</reference>
<feature type="transmembrane region" description="Helical" evidence="6">
    <location>
        <begin position="159"/>
        <end position="178"/>
    </location>
</feature>
<dbReference type="PANTHER" id="PTHR30250">
    <property type="entry name" value="PST FAMILY PREDICTED COLANIC ACID TRANSPORTER"/>
    <property type="match status" value="1"/>
</dbReference>
<evidence type="ECO:0000256" key="6">
    <source>
        <dbReference type="SAM" id="Phobius"/>
    </source>
</evidence>
<sequence>MFFLKKVINRLDTDFSELLSHAKNYVSADVLAKGLVFLSIPILTRLLTTEDYGVLGVFTSITSMLIIIFGLGIRGSVTRYYYEDKNDFDKFLGTNISLLLGFGLISLSGLYFFKDIFSSFFETSPNLFTYACLVAFFSVMFEIYQAYLQASKRSKEYSILSMIKSFCTISLTITIILLLEKEKYLGQVFAELIVIFLISFYSLFRVIKISKINFEKKYITYSLVFGIPVVFHLISQTVLSSFDQIIINQLVGEKETGIYSFAYQIGLIQSIISMGILKAWTPIFYEKKKNKEHKDIENLAKKYSVLIYILALCLMLFSYEIIYIMADEKFHSSQTLVPIIVLSYVFFFLYTLYVGYSFYHKKTYLIAVFSLITGVANIALNYVFIPIYGFQAAAYTTLVSFIILFGLHYINVKLIIKEENIIRLKRLLPNLVLIIFVFLLFVGIKSFLTNYLLILFTKLLLIGLVVVFFMKKRAF</sequence>
<dbReference type="PANTHER" id="PTHR30250:SF11">
    <property type="entry name" value="O-ANTIGEN TRANSPORTER-RELATED"/>
    <property type="match status" value="1"/>
</dbReference>
<dbReference type="Proteomes" id="UP001597508">
    <property type="component" value="Unassembled WGS sequence"/>
</dbReference>
<evidence type="ECO:0000256" key="3">
    <source>
        <dbReference type="ARBA" id="ARBA00022692"/>
    </source>
</evidence>
<dbReference type="InterPro" id="IPR002797">
    <property type="entry name" value="Polysacc_synth"/>
</dbReference>
<evidence type="ECO:0000256" key="5">
    <source>
        <dbReference type="ARBA" id="ARBA00023136"/>
    </source>
</evidence>
<feature type="transmembrane region" description="Helical" evidence="6">
    <location>
        <begin position="128"/>
        <end position="147"/>
    </location>
</feature>
<dbReference type="EMBL" id="JBHULH010000008">
    <property type="protein sequence ID" value="MFD2568090.1"/>
    <property type="molecule type" value="Genomic_DNA"/>
</dbReference>
<protein>
    <submittedName>
        <fullName evidence="7">Lipopolysaccharide biosynthesis protein</fullName>
    </submittedName>
</protein>
<evidence type="ECO:0000313" key="7">
    <source>
        <dbReference type="EMBL" id="MFD2568090.1"/>
    </source>
</evidence>
<gene>
    <name evidence="7" type="ORF">ACFSRZ_11945</name>
</gene>
<dbReference type="RefSeq" id="WP_379666799.1">
    <property type="nucleotide sequence ID" value="NZ_JBHULH010000008.1"/>
</dbReference>